<keyword evidence="12" id="KW-1185">Reference proteome</keyword>
<sequence>MSSSPFYSFSPLDKDGNPYNFKQLENKVALVVNVASKCGFTPQYTELQSLYDKFKDKGFVVIGFPCNQFMNQEPGTDEEIAKYVKDTYNVTFPILKKIEVNGNNTNDVYKYLKDQKSGVLGLKAIKWNFEKFLIDKDGNVVERYSSNTKPNEIEADIEKCLRNE</sequence>
<keyword evidence="6" id="KW-0676">Redox-active center</keyword>
<dbReference type="Proteomes" id="UP000005220">
    <property type="component" value="Chromosome 3"/>
</dbReference>
<proteinExistence type="inferred from homology"/>
<evidence type="ECO:0000256" key="2">
    <source>
        <dbReference type="ARBA" id="ARBA00022559"/>
    </source>
</evidence>
<dbReference type="PROSITE" id="PS51352">
    <property type="entry name" value="THIOREDOXIN_2"/>
    <property type="match status" value="1"/>
</dbReference>
<evidence type="ECO:0000259" key="10">
    <source>
        <dbReference type="PROSITE" id="PS51352"/>
    </source>
</evidence>
<protein>
    <recommendedName>
        <fullName evidence="9">Glutathione peroxidase</fullName>
    </recommendedName>
</protein>
<comment type="catalytic activity">
    <reaction evidence="7">
        <text>a hydroperoxide + [thioredoxin]-dithiol = an alcohol + [thioredoxin]-disulfide + H2O</text>
        <dbReference type="Rhea" id="RHEA:62620"/>
        <dbReference type="Rhea" id="RHEA-COMP:10698"/>
        <dbReference type="Rhea" id="RHEA-COMP:10700"/>
        <dbReference type="ChEBI" id="CHEBI:15377"/>
        <dbReference type="ChEBI" id="CHEBI:29950"/>
        <dbReference type="ChEBI" id="CHEBI:30879"/>
        <dbReference type="ChEBI" id="CHEBI:35924"/>
        <dbReference type="ChEBI" id="CHEBI:50058"/>
        <dbReference type="EC" id="1.11.1.24"/>
    </reaction>
</comment>
<dbReference type="InterPro" id="IPR029760">
    <property type="entry name" value="GPX_CS"/>
</dbReference>
<dbReference type="PANTHER" id="PTHR11592:SF78">
    <property type="entry name" value="GLUTATHIONE PEROXIDASE"/>
    <property type="match status" value="1"/>
</dbReference>
<dbReference type="RefSeq" id="XP_003956329.1">
    <property type="nucleotide sequence ID" value="XM_003956280.1"/>
</dbReference>
<dbReference type="Gene3D" id="3.40.30.10">
    <property type="entry name" value="Glutaredoxin"/>
    <property type="match status" value="1"/>
</dbReference>
<dbReference type="InterPro" id="IPR013766">
    <property type="entry name" value="Thioredoxin_domain"/>
</dbReference>
<evidence type="ECO:0000313" key="12">
    <source>
        <dbReference type="Proteomes" id="UP000005220"/>
    </source>
</evidence>
<evidence type="ECO:0000256" key="3">
    <source>
        <dbReference type="ARBA" id="ARBA00022862"/>
    </source>
</evidence>
<feature type="active site" evidence="8">
    <location>
        <position position="38"/>
    </location>
</feature>
<comment type="similarity">
    <text evidence="1 9">Belongs to the glutathione peroxidase family.</text>
</comment>
<dbReference type="InParanoid" id="H2AS44"/>
<evidence type="ECO:0000256" key="6">
    <source>
        <dbReference type="ARBA" id="ARBA00023284"/>
    </source>
</evidence>
<evidence type="ECO:0000256" key="9">
    <source>
        <dbReference type="RuleBase" id="RU000499"/>
    </source>
</evidence>
<reference evidence="11 12" key="1">
    <citation type="journal article" date="2011" name="Proc. Natl. Acad. Sci. U.S.A.">
        <title>Evolutionary erosion of yeast sex chromosomes by mating-type switching accidents.</title>
        <authorList>
            <person name="Gordon J.L."/>
            <person name="Armisen D."/>
            <person name="Proux-Wera E."/>
            <person name="Oheigeartaigh S.S."/>
            <person name="Byrne K.P."/>
            <person name="Wolfe K.H."/>
        </authorList>
    </citation>
    <scope>NUCLEOTIDE SEQUENCE [LARGE SCALE GENOMIC DNA]</scope>
    <source>
        <strain evidence="12">ATCC 22294 / BCRC 22015 / CBS 2517 / CECT 1963 / NBRC 1671 / NRRL Y-8276</strain>
    </source>
</reference>
<keyword evidence="2 9" id="KW-0575">Peroxidase</keyword>
<dbReference type="Pfam" id="PF00255">
    <property type="entry name" value="GSHPx"/>
    <property type="match status" value="1"/>
</dbReference>
<evidence type="ECO:0000256" key="5">
    <source>
        <dbReference type="ARBA" id="ARBA00023157"/>
    </source>
</evidence>
<feature type="domain" description="Thioredoxin" evidence="10">
    <location>
        <begin position="1"/>
        <end position="162"/>
    </location>
</feature>
<dbReference type="GO" id="GO:0004602">
    <property type="term" value="F:glutathione peroxidase activity"/>
    <property type="evidence" value="ECO:0007669"/>
    <property type="project" value="EnsemblFungi"/>
</dbReference>
<dbReference type="GO" id="GO:0034599">
    <property type="term" value="P:cellular response to oxidative stress"/>
    <property type="evidence" value="ECO:0007669"/>
    <property type="project" value="TreeGrafter"/>
</dbReference>
<keyword evidence="3" id="KW-0049">Antioxidant</keyword>
<dbReference type="CDD" id="cd00340">
    <property type="entry name" value="GSH_Peroxidase"/>
    <property type="match status" value="1"/>
</dbReference>
<name>H2AS44_KAZAF</name>
<dbReference type="SUPFAM" id="SSF52833">
    <property type="entry name" value="Thioredoxin-like"/>
    <property type="match status" value="1"/>
</dbReference>
<evidence type="ECO:0000256" key="1">
    <source>
        <dbReference type="ARBA" id="ARBA00006926"/>
    </source>
</evidence>
<dbReference type="InterPro" id="IPR036249">
    <property type="entry name" value="Thioredoxin-like_sf"/>
</dbReference>
<gene>
    <name evidence="11" type="primary">KAFR0C02010</name>
    <name evidence="11" type="ORF">KAFR_0C02010</name>
</gene>
<dbReference type="GeneID" id="13885113"/>
<evidence type="ECO:0000313" key="11">
    <source>
        <dbReference type="EMBL" id="CCF57194.1"/>
    </source>
</evidence>
<accession>H2AS44</accession>
<dbReference type="PROSITE" id="PS00763">
    <property type="entry name" value="GLUTATHIONE_PEROXID_2"/>
    <property type="match status" value="1"/>
</dbReference>
<dbReference type="eggNOG" id="KOG1651">
    <property type="taxonomic scope" value="Eukaryota"/>
</dbReference>
<dbReference type="GO" id="GO:0140824">
    <property type="term" value="F:thioredoxin-dependent peroxiredoxin activity"/>
    <property type="evidence" value="ECO:0007669"/>
    <property type="project" value="UniProtKB-EC"/>
</dbReference>
<keyword evidence="4 9" id="KW-0560">Oxidoreductase</keyword>
<dbReference type="AlphaFoldDB" id="H2AS44"/>
<evidence type="ECO:0000256" key="7">
    <source>
        <dbReference type="ARBA" id="ARBA00049091"/>
    </source>
</evidence>
<dbReference type="HOGENOM" id="CLU_029507_3_1_1"/>
<dbReference type="PANTHER" id="PTHR11592">
    <property type="entry name" value="GLUTATHIONE PEROXIDASE"/>
    <property type="match status" value="1"/>
</dbReference>
<dbReference type="FunFam" id="3.40.30.10:FF:000010">
    <property type="entry name" value="Glutathione peroxidase"/>
    <property type="match status" value="1"/>
</dbReference>
<dbReference type="GO" id="GO:0005782">
    <property type="term" value="C:peroxisomal matrix"/>
    <property type="evidence" value="ECO:0007669"/>
    <property type="project" value="EnsemblFungi"/>
</dbReference>
<organism evidence="11 12">
    <name type="scientific">Kazachstania africana (strain ATCC 22294 / BCRC 22015 / CBS 2517 / CECT 1963 / NBRC 1671 / NRRL Y-8276)</name>
    <name type="common">Yeast</name>
    <name type="synonym">Kluyveromyces africanus</name>
    <dbReference type="NCBI Taxonomy" id="1071382"/>
    <lineage>
        <taxon>Eukaryota</taxon>
        <taxon>Fungi</taxon>
        <taxon>Dikarya</taxon>
        <taxon>Ascomycota</taxon>
        <taxon>Saccharomycotina</taxon>
        <taxon>Saccharomycetes</taxon>
        <taxon>Saccharomycetales</taxon>
        <taxon>Saccharomycetaceae</taxon>
        <taxon>Kazachstania</taxon>
    </lineage>
</organism>
<dbReference type="STRING" id="1071382.H2AS44"/>
<dbReference type="PIRSF" id="PIRSF000303">
    <property type="entry name" value="Glutathion_perox"/>
    <property type="match status" value="1"/>
</dbReference>
<dbReference type="GO" id="GO:0007031">
    <property type="term" value="P:peroxisome organization"/>
    <property type="evidence" value="ECO:0007669"/>
    <property type="project" value="EnsemblFungi"/>
</dbReference>
<dbReference type="GO" id="GO:0047066">
    <property type="term" value="F:phospholipid-hydroperoxide glutathione peroxidase activity"/>
    <property type="evidence" value="ECO:0007669"/>
    <property type="project" value="EnsemblFungi"/>
</dbReference>
<dbReference type="OrthoDB" id="446890at2759"/>
<dbReference type="PRINTS" id="PR01011">
    <property type="entry name" value="GLUTPROXDASE"/>
</dbReference>
<dbReference type="EMBL" id="HE650823">
    <property type="protein sequence ID" value="CCF57194.1"/>
    <property type="molecule type" value="Genomic_DNA"/>
</dbReference>
<keyword evidence="5" id="KW-1015">Disulfide bond</keyword>
<dbReference type="PROSITE" id="PS51355">
    <property type="entry name" value="GLUTATHIONE_PEROXID_3"/>
    <property type="match status" value="1"/>
</dbReference>
<dbReference type="KEGG" id="kaf:KAFR_0C02010"/>
<dbReference type="InterPro" id="IPR000889">
    <property type="entry name" value="Glutathione_peroxidase"/>
</dbReference>
<evidence type="ECO:0000256" key="4">
    <source>
        <dbReference type="ARBA" id="ARBA00023002"/>
    </source>
</evidence>
<evidence type="ECO:0000256" key="8">
    <source>
        <dbReference type="PIRSR" id="PIRSR000303-1"/>
    </source>
</evidence>